<comment type="similarity">
    <text evidence="1">Belongs to the UPF0065 (bug) family.</text>
</comment>
<comment type="caution">
    <text evidence="3">The sequence shown here is derived from an EMBL/GenBank/DDBJ whole genome shotgun (WGS) entry which is preliminary data.</text>
</comment>
<keyword evidence="2" id="KW-0732">Signal</keyword>
<keyword evidence="3" id="KW-0675">Receptor</keyword>
<dbReference type="OrthoDB" id="8678477at2"/>
<organism evidence="3 4">
    <name type="scientific">Pigmentiphaga kullae</name>
    <dbReference type="NCBI Taxonomy" id="151784"/>
    <lineage>
        <taxon>Bacteria</taxon>
        <taxon>Pseudomonadati</taxon>
        <taxon>Pseudomonadota</taxon>
        <taxon>Betaproteobacteria</taxon>
        <taxon>Burkholderiales</taxon>
        <taxon>Alcaligenaceae</taxon>
        <taxon>Pigmentiphaga</taxon>
    </lineage>
</organism>
<dbReference type="Gene3D" id="3.40.190.150">
    <property type="entry name" value="Bordetella uptake gene, domain 1"/>
    <property type="match status" value="1"/>
</dbReference>
<sequence length="328" mass="34670">MKLRLSRLSTAAALAALLPVAAAPTLAQPFPTKTITMVVAYPAGGDTDVLARILAEKLTARMGQRVIVDNRPGASGAIGAAGVMRAAPDGHTLLLAPQTMAITPLVLRLGTGVNYDPSKDFTPVAKLGINPLLLLSRAGDGPRDLKQLIDMARHDRTVSYASPGIGSPMHVAAEVLNHDAGVQIRHVPYRGVAPAVVDLMGGQITAAWLSPGAVAQQLGTGKLQPLAVSGERRWPTLPQVPTFAELGYKGVDIVPWYGLFGPKGMPASTVASLNHHVNEVLRLPDVAEKLRGLGIEPQGGEPDRLRESVDADWRSFSQRVKAFSIQAE</sequence>
<dbReference type="InterPro" id="IPR042100">
    <property type="entry name" value="Bug_dom1"/>
</dbReference>
<dbReference type="Pfam" id="PF03401">
    <property type="entry name" value="TctC"/>
    <property type="match status" value="1"/>
</dbReference>
<accession>A0A4Q7NEJ3</accession>
<dbReference type="Proteomes" id="UP000292445">
    <property type="component" value="Unassembled WGS sequence"/>
</dbReference>
<dbReference type="PANTHER" id="PTHR42928:SF5">
    <property type="entry name" value="BLR1237 PROTEIN"/>
    <property type="match status" value="1"/>
</dbReference>
<feature type="signal peptide" evidence="2">
    <location>
        <begin position="1"/>
        <end position="27"/>
    </location>
</feature>
<name>A0A4Q7NEJ3_9BURK</name>
<protein>
    <submittedName>
        <fullName evidence="3">Tripartite-type tricarboxylate transporter receptor subunit TctC</fullName>
    </submittedName>
</protein>
<dbReference type="PIRSF" id="PIRSF017082">
    <property type="entry name" value="YflP"/>
    <property type="match status" value="1"/>
</dbReference>
<dbReference type="EMBL" id="SGXC01000002">
    <property type="protein sequence ID" value="RZS81097.1"/>
    <property type="molecule type" value="Genomic_DNA"/>
</dbReference>
<dbReference type="InterPro" id="IPR005064">
    <property type="entry name" value="BUG"/>
</dbReference>
<reference evidence="3 4" key="1">
    <citation type="submission" date="2019-02" db="EMBL/GenBank/DDBJ databases">
        <title>Genomic Encyclopedia of Type Strains, Phase IV (KMG-IV): sequencing the most valuable type-strain genomes for metagenomic binning, comparative biology and taxonomic classification.</title>
        <authorList>
            <person name="Goeker M."/>
        </authorList>
    </citation>
    <scope>NUCLEOTIDE SEQUENCE [LARGE SCALE GENOMIC DNA]</scope>
    <source>
        <strain evidence="3 4">K24</strain>
    </source>
</reference>
<gene>
    <name evidence="3" type="ORF">EV675_3714</name>
</gene>
<evidence type="ECO:0000313" key="3">
    <source>
        <dbReference type="EMBL" id="RZS81097.1"/>
    </source>
</evidence>
<dbReference type="SUPFAM" id="SSF53850">
    <property type="entry name" value="Periplasmic binding protein-like II"/>
    <property type="match status" value="1"/>
</dbReference>
<feature type="chain" id="PRO_5020821796" evidence="2">
    <location>
        <begin position="28"/>
        <end position="328"/>
    </location>
</feature>
<dbReference type="PANTHER" id="PTHR42928">
    <property type="entry name" value="TRICARBOXYLATE-BINDING PROTEIN"/>
    <property type="match status" value="1"/>
</dbReference>
<dbReference type="AlphaFoldDB" id="A0A4Q7NEJ3"/>
<evidence type="ECO:0000313" key="4">
    <source>
        <dbReference type="Proteomes" id="UP000292445"/>
    </source>
</evidence>
<keyword evidence="4" id="KW-1185">Reference proteome</keyword>
<dbReference type="RefSeq" id="WP_130358674.1">
    <property type="nucleotide sequence ID" value="NZ_SGXC01000002.1"/>
</dbReference>
<evidence type="ECO:0000256" key="1">
    <source>
        <dbReference type="ARBA" id="ARBA00006987"/>
    </source>
</evidence>
<evidence type="ECO:0000256" key="2">
    <source>
        <dbReference type="SAM" id="SignalP"/>
    </source>
</evidence>
<dbReference type="CDD" id="cd07012">
    <property type="entry name" value="PBP2_Bug_TTT"/>
    <property type="match status" value="1"/>
</dbReference>
<dbReference type="Gene3D" id="3.40.190.10">
    <property type="entry name" value="Periplasmic binding protein-like II"/>
    <property type="match status" value="1"/>
</dbReference>
<proteinExistence type="inferred from homology"/>